<feature type="compositionally biased region" description="Gly residues" evidence="1">
    <location>
        <begin position="86"/>
        <end position="120"/>
    </location>
</feature>
<dbReference type="EMBL" id="JAVRRF010000060">
    <property type="protein sequence ID" value="KAK5048402.1"/>
    <property type="molecule type" value="Genomic_DNA"/>
</dbReference>
<dbReference type="Proteomes" id="UP001345691">
    <property type="component" value="Unassembled WGS sequence"/>
</dbReference>
<protein>
    <submittedName>
        <fullName evidence="2">Uncharacterized protein</fullName>
    </submittedName>
</protein>
<organism evidence="2 3">
    <name type="scientific">Exophiala sideris</name>
    <dbReference type="NCBI Taxonomy" id="1016849"/>
    <lineage>
        <taxon>Eukaryota</taxon>
        <taxon>Fungi</taxon>
        <taxon>Dikarya</taxon>
        <taxon>Ascomycota</taxon>
        <taxon>Pezizomycotina</taxon>
        <taxon>Eurotiomycetes</taxon>
        <taxon>Chaetothyriomycetidae</taxon>
        <taxon>Chaetothyriales</taxon>
        <taxon>Herpotrichiellaceae</taxon>
        <taxon>Exophiala</taxon>
    </lineage>
</organism>
<accession>A0ABR0IUA4</accession>
<evidence type="ECO:0000313" key="3">
    <source>
        <dbReference type="Proteomes" id="UP001345691"/>
    </source>
</evidence>
<keyword evidence="3" id="KW-1185">Reference proteome</keyword>
<reference evidence="2 3" key="1">
    <citation type="submission" date="2023-08" db="EMBL/GenBank/DDBJ databases">
        <title>Black Yeasts Isolated from many extreme environments.</title>
        <authorList>
            <person name="Coleine C."/>
            <person name="Stajich J.E."/>
            <person name="Selbmann L."/>
        </authorList>
    </citation>
    <scope>NUCLEOTIDE SEQUENCE [LARGE SCALE GENOMIC DNA]</scope>
    <source>
        <strain evidence="2 3">CCFEE 6328</strain>
    </source>
</reference>
<feature type="region of interest" description="Disordered" evidence="1">
    <location>
        <begin position="83"/>
        <end position="140"/>
    </location>
</feature>
<sequence length="140" mass="13506">MAPIAQQILVIIHRWISTFQTQMWGVIVAEVTVLEGETLAIRAGMEVLHGVVATGMAMEVAGLAKMVLGKMVAVMVAEGLAKEAGTGSGGTGSGGTGSGGTGSGGTDAGGIGSGGRGGSGSTSTSTGGLGVLIRDESGTS</sequence>
<evidence type="ECO:0000256" key="1">
    <source>
        <dbReference type="SAM" id="MobiDB-lite"/>
    </source>
</evidence>
<gene>
    <name evidence="2" type="ORF">LTR69_011390</name>
</gene>
<evidence type="ECO:0000313" key="2">
    <source>
        <dbReference type="EMBL" id="KAK5048402.1"/>
    </source>
</evidence>
<proteinExistence type="predicted"/>
<name>A0ABR0IUA4_9EURO</name>
<comment type="caution">
    <text evidence="2">The sequence shown here is derived from an EMBL/GenBank/DDBJ whole genome shotgun (WGS) entry which is preliminary data.</text>
</comment>